<protein>
    <submittedName>
        <fullName evidence="2">Uncharacterized protein</fullName>
    </submittedName>
</protein>
<accession>A0A6V7WKS7</accession>
<dbReference type="AlphaFoldDB" id="A0A6V7WKS7"/>
<evidence type="ECO:0000256" key="1">
    <source>
        <dbReference type="SAM" id="MobiDB-lite"/>
    </source>
</evidence>
<dbReference type="EMBL" id="CAJEWN010000644">
    <property type="protein sequence ID" value="CAD2187545.1"/>
    <property type="molecule type" value="Genomic_DNA"/>
</dbReference>
<comment type="caution">
    <text evidence="2">The sequence shown here is derived from an EMBL/GenBank/DDBJ whole genome shotgun (WGS) entry which is preliminary data.</text>
</comment>
<gene>
    <name evidence="2" type="ORF">MENT_LOCUS40138</name>
</gene>
<reference evidence="2 3" key="1">
    <citation type="submission" date="2020-08" db="EMBL/GenBank/DDBJ databases">
        <authorList>
            <person name="Koutsovoulos G."/>
            <person name="Danchin GJ E."/>
        </authorList>
    </citation>
    <scope>NUCLEOTIDE SEQUENCE [LARGE SCALE GENOMIC DNA]</scope>
</reference>
<feature type="region of interest" description="Disordered" evidence="1">
    <location>
        <begin position="1"/>
        <end position="67"/>
    </location>
</feature>
<evidence type="ECO:0000313" key="2">
    <source>
        <dbReference type="EMBL" id="CAD2187545.1"/>
    </source>
</evidence>
<feature type="compositionally biased region" description="Pro residues" evidence="1">
    <location>
        <begin position="41"/>
        <end position="63"/>
    </location>
</feature>
<sequence length="101" mass="11356">MTPQPPPPSCSQEVGYPQYPQLKTPPSRPPNYPPNYTKSPSRPPNSPVYPPVDPQMTPPPPPQTKYVTPQFVHRFRLSYLRVISKGRGCYSIGVDSRALRP</sequence>
<organism evidence="2 3">
    <name type="scientific">Meloidogyne enterolobii</name>
    <name type="common">Root-knot nematode worm</name>
    <name type="synonym">Meloidogyne mayaguensis</name>
    <dbReference type="NCBI Taxonomy" id="390850"/>
    <lineage>
        <taxon>Eukaryota</taxon>
        <taxon>Metazoa</taxon>
        <taxon>Ecdysozoa</taxon>
        <taxon>Nematoda</taxon>
        <taxon>Chromadorea</taxon>
        <taxon>Rhabditida</taxon>
        <taxon>Tylenchina</taxon>
        <taxon>Tylenchomorpha</taxon>
        <taxon>Tylenchoidea</taxon>
        <taxon>Meloidogynidae</taxon>
        <taxon>Meloidogyninae</taxon>
        <taxon>Meloidogyne</taxon>
    </lineage>
</organism>
<dbReference type="Proteomes" id="UP000580250">
    <property type="component" value="Unassembled WGS sequence"/>
</dbReference>
<evidence type="ECO:0000313" key="3">
    <source>
        <dbReference type="Proteomes" id="UP000580250"/>
    </source>
</evidence>
<proteinExistence type="predicted"/>
<name>A0A6V7WKS7_MELEN</name>